<dbReference type="PANTHER" id="PTHR13754:SF13">
    <property type="entry name" value="METALLO-BETA-LACTAMASE SUPERFAMILY PROTEIN (AFU_ORTHOLOGUE AFUA_3G07630)"/>
    <property type="match status" value="1"/>
</dbReference>
<dbReference type="InterPro" id="IPR052926">
    <property type="entry name" value="Metallo-beta-lactamase_dom"/>
</dbReference>
<proteinExistence type="predicted"/>
<dbReference type="Proteomes" id="UP001296967">
    <property type="component" value="Unassembled WGS sequence"/>
</dbReference>
<dbReference type="PANTHER" id="PTHR13754">
    <property type="entry name" value="METALLO-BETA-LACTAMASE SUPERFAMILY PROTEIN"/>
    <property type="match status" value="1"/>
</dbReference>
<organism evidence="1 2">
    <name type="scientific">Halochromatium salexigens</name>
    <name type="common">Chromatium salexigens</name>
    <dbReference type="NCBI Taxonomy" id="49447"/>
    <lineage>
        <taxon>Bacteria</taxon>
        <taxon>Pseudomonadati</taxon>
        <taxon>Pseudomonadota</taxon>
        <taxon>Gammaproteobacteria</taxon>
        <taxon>Chromatiales</taxon>
        <taxon>Chromatiaceae</taxon>
        <taxon>Halochromatium</taxon>
    </lineage>
</organism>
<protein>
    <submittedName>
        <fullName evidence="1">Uncharacterized protein</fullName>
    </submittedName>
</protein>
<reference evidence="1" key="2">
    <citation type="journal article" date="2020" name="Microorganisms">
        <title>Osmotic Adaptation and Compatible Solute Biosynthesis of Phototrophic Bacteria as Revealed from Genome Analyses.</title>
        <authorList>
            <person name="Imhoff J.F."/>
            <person name="Rahn T."/>
            <person name="Kunzel S."/>
            <person name="Keller A."/>
            <person name="Neulinger S.C."/>
        </authorList>
    </citation>
    <scope>NUCLEOTIDE SEQUENCE</scope>
    <source>
        <strain evidence="1">DSM 4395</strain>
    </source>
</reference>
<dbReference type="Gene3D" id="3.60.15.10">
    <property type="entry name" value="Ribonuclease Z/Hydroxyacylglutathione hydrolase-like"/>
    <property type="match status" value="1"/>
</dbReference>
<name>A0AAJ0XEW4_HALSE</name>
<evidence type="ECO:0000313" key="2">
    <source>
        <dbReference type="Proteomes" id="UP001296967"/>
    </source>
</evidence>
<sequence>MEQIVEWGRLLLGRPISWAIGGFHLMDADDAEIARSVQALQALGVTDVLPTHCTGDAAIVAFEQAYGEHCVSGGVGRRLEL</sequence>
<dbReference type="EMBL" id="NHSF01000004">
    <property type="protein sequence ID" value="MBK5928982.1"/>
    <property type="molecule type" value="Genomic_DNA"/>
</dbReference>
<keyword evidence="2" id="KW-1185">Reference proteome</keyword>
<dbReference type="InterPro" id="IPR036866">
    <property type="entry name" value="RibonucZ/Hydroxyglut_hydro"/>
</dbReference>
<gene>
    <name evidence="1" type="ORF">CCR82_00115</name>
</gene>
<dbReference type="GO" id="GO:0016740">
    <property type="term" value="F:transferase activity"/>
    <property type="evidence" value="ECO:0007669"/>
    <property type="project" value="TreeGrafter"/>
</dbReference>
<reference evidence="1" key="1">
    <citation type="submission" date="2017-05" db="EMBL/GenBank/DDBJ databases">
        <authorList>
            <person name="Imhoff J.F."/>
            <person name="Rahn T."/>
            <person name="Kuenzel S."/>
            <person name="Neulinger S.C."/>
        </authorList>
    </citation>
    <scope>NUCLEOTIDE SEQUENCE</scope>
    <source>
        <strain evidence="1">DSM 4395</strain>
    </source>
</reference>
<evidence type="ECO:0000313" key="1">
    <source>
        <dbReference type="EMBL" id="MBK5928982.1"/>
    </source>
</evidence>
<comment type="caution">
    <text evidence="1">The sequence shown here is derived from an EMBL/GenBank/DDBJ whole genome shotgun (WGS) entry which is preliminary data.</text>
</comment>
<dbReference type="AlphaFoldDB" id="A0AAJ0XEW4"/>
<accession>A0AAJ0XEW4</accession>